<dbReference type="GO" id="GO:0003735">
    <property type="term" value="F:structural constituent of ribosome"/>
    <property type="evidence" value="ECO:0007669"/>
    <property type="project" value="InterPro"/>
</dbReference>
<dbReference type="EnsemblPlants" id="Pp3c26_2200V3.1">
    <property type="protein sequence ID" value="Pp3c26_2200V3.1"/>
    <property type="gene ID" value="Pp3c26_2200"/>
</dbReference>
<gene>
    <name evidence="8" type="primary">LOC112277877</name>
    <name evidence="7" type="ORF">PHYPA_030129</name>
</gene>
<dbReference type="InterPro" id="IPR036919">
    <property type="entry name" value="Ribo_uL30_ferredoxin-like_sf"/>
</dbReference>
<reference evidence="7 9" key="1">
    <citation type="journal article" date="2008" name="Science">
        <title>The Physcomitrella genome reveals evolutionary insights into the conquest of land by plants.</title>
        <authorList>
            <person name="Rensing S."/>
            <person name="Lang D."/>
            <person name="Zimmer A."/>
            <person name="Terry A."/>
            <person name="Salamov A."/>
            <person name="Shapiro H."/>
            <person name="Nishiyama T."/>
            <person name="Perroud P.-F."/>
            <person name="Lindquist E."/>
            <person name="Kamisugi Y."/>
            <person name="Tanahashi T."/>
            <person name="Sakakibara K."/>
            <person name="Fujita T."/>
            <person name="Oishi K."/>
            <person name="Shin-I T."/>
            <person name="Kuroki Y."/>
            <person name="Toyoda A."/>
            <person name="Suzuki Y."/>
            <person name="Hashimoto A."/>
            <person name="Yamaguchi K."/>
            <person name="Sugano A."/>
            <person name="Kohara Y."/>
            <person name="Fujiyama A."/>
            <person name="Anterola A."/>
            <person name="Aoki S."/>
            <person name="Ashton N."/>
            <person name="Barbazuk W.B."/>
            <person name="Barker E."/>
            <person name="Bennetzen J."/>
            <person name="Bezanilla M."/>
            <person name="Blankenship R."/>
            <person name="Cho S.H."/>
            <person name="Dutcher S."/>
            <person name="Estelle M."/>
            <person name="Fawcett J.A."/>
            <person name="Gundlach H."/>
            <person name="Hanada K."/>
            <person name="Heyl A."/>
            <person name="Hicks K.A."/>
            <person name="Hugh J."/>
            <person name="Lohr M."/>
            <person name="Mayer K."/>
            <person name="Melkozernov A."/>
            <person name="Murata T."/>
            <person name="Nelson D."/>
            <person name="Pils B."/>
            <person name="Prigge M."/>
            <person name="Reiss B."/>
            <person name="Renner T."/>
            <person name="Rombauts S."/>
            <person name="Rushton P."/>
            <person name="Sanderfoot A."/>
            <person name="Schween G."/>
            <person name="Shiu S.-H."/>
            <person name="Stueber K."/>
            <person name="Theodoulou F.L."/>
            <person name="Tu H."/>
            <person name="Van de Peer Y."/>
            <person name="Verrier P.J."/>
            <person name="Waters E."/>
            <person name="Wood A."/>
            <person name="Yang L."/>
            <person name="Cove D."/>
            <person name="Cuming A."/>
            <person name="Hasebe M."/>
            <person name="Lucas S."/>
            <person name="Mishler D.B."/>
            <person name="Reski R."/>
            <person name="Grigoriev I."/>
            <person name="Quatrano R.S."/>
            <person name="Boore J.L."/>
        </authorList>
    </citation>
    <scope>NUCLEOTIDE SEQUENCE [LARGE SCALE GENOMIC DNA]</scope>
    <source>
        <strain evidence="8 9">cv. Gransden 2004</strain>
    </source>
</reference>
<dbReference type="InterPro" id="IPR018038">
    <property type="entry name" value="Ribosomal_uL30_CS"/>
</dbReference>
<dbReference type="NCBIfam" id="TIGR01308">
    <property type="entry name" value="rpmD_bact"/>
    <property type="match status" value="1"/>
</dbReference>
<dbReference type="Proteomes" id="UP000006727">
    <property type="component" value="Chromosome 26"/>
</dbReference>
<evidence type="ECO:0000259" key="6">
    <source>
        <dbReference type="Pfam" id="PF00327"/>
    </source>
</evidence>
<dbReference type="PaxDb" id="3218-PP1S149_291V6.1"/>
<keyword evidence="9" id="KW-1185">Reference proteome</keyword>
<evidence type="ECO:0000313" key="7">
    <source>
        <dbReference type="EMBL" id="PNR26648.1"/>
    </source>
</evidence>
<evidence type="ECO:0000313" key="8">
    <source>
        <dbReference type="EnsemblPlants" id="Pp3c26_2200V3.1"/>
    </source>
</evidence>
<dbReference type="InterPro" id="IPR016082">
    <property type="entry name" value="Ribosomal_uL30_ferredoxin-like"/>
</dbReference>
<dbReference type="OMA" id="NHRAVRP"/>
<dbReference type="STRING" id="3218.A0A2K1IBJ2"/>
<dbReference type="PANTHER" id="PTHR15892:SF2">
    <property type="entry name" value="LARGE RIBOSOMAL SUBUNIT PROTEIN UL30M"/>
    <property type="match status" value="1"/>
</dbReference>
<comment type="similarity">
    <text evidence="1 5">Belongs to the universal ribosomal protein uL30 family.</text>
</comment>
<dbReference type="PANTHER" id="PTHR15892">
    <property type="entry name" value="MITOCHONDRIAL RIBOSOMAL PROTEIN L30"/>
    <property type="match status" value="1"/>
</dbReference>
<evidence type="ECO:0000256" key="2">
    <source>
        <dbReference type="ARBA" id="ARBA00022980"/>
    </source>
</evidence>
<dbReference type="Pfam" id="PF00327">
    <property type="entry name" value="Ribosomal_L30"/>
    <property type="match status" value="1"/>
</dbReference>
<dbReference type="AlphaFoldDB" id="A0A2K1IBJ2"/>
<proteinExistence type="inferred from homology"/>
<evidence type="ECO:0000256" key="4">
    <source>
        <dbReference type="ARBA" id="ARBA00035281"/>
    </source>
</evidence>
<dbReference type="PROSITE" id="PS00634">
    <property type="entry name" value="RIBOSOMAL_L30"/>
    <property type="match status" value="1"/>
</dbReference>
<dbReference type="HAMAP" id="MF_01371_B">
    <property type="entry name" value="Ribosomal_uL30_B"/>
    <property type="match status" value="1"/>
</dbReference>
<reference evidence="8" key="3">
    <citation type="submission" date="2020-12" db="UniProtKB">
        <authorList>
            <consortium name="EnsemblPlants"/>
        </authorList>
    </citation>
    <scope>IDENTIFICATION</scope>
</reference>
<dbReference type="GO" id="GO:0015934">
    <property type="term" value="C:large ribosomal subunit"/>
    <property type="evidence" value="ECO:0007669"/>
    <property type="project" value="InterPro"/>
</dbReference>
<evidence type="ECO:0000313" key="9">
    <source>
        <dbReference type="Proteomes" id="UP000006727"/>
    </source>
</evidence>
<dbReference type="EMBL" id="ABEU02000026">
    <property type="protein sequence ID" value="PNR26648.1"/>
    <property type="molecule type" value="Genomic_DNA"/>
</dbReference>
<feature type="domain" description="Large ribosomal subunit protein uL30-like ferredoxin-like fold" evidence="6">
    <location>
        <begin position="13"/>
        <end position="62"/>
    </location>
</feature>
<dbReference type="GO" id="GO:0006412">
    <property type="term" value="P:translation"/>
    <property type="evidence" value="ECO:0007669"/>
    <property type="project" value="InterPro"/>
</dbReference>
<dbReference type="Gramene" id="Pp3c26_2200V3.1">
    <property type="protein sequence ID" value="Pp3c26_2200V3.1"/>
    <property type="gene ID" value="Pp3c26_2200"/>
</dbReference>
<evidence type="ECO:0000256" key="3">
    <source>
        <dbReference type="ARBA" id="ARBA00023274"/>
    </source>
</evidence>
<dbReference type="InterPro" id="IPR005996">
    <property type="entry name" value="Ribosomal_uL30_bac-type"/>
</dbReference>
<keyword evidence="2 5" id="KW-0689">Ribosomal protein</keyword>
<protein>
    <recommendedName>
        <fullName evidence="4">Large ribosomal subunit protein uL30m</fullName>
    </recommendedName>
</protein>
<name>A0A2K1IBJ2_PHYPA</name>
<dbReference type="CDD" id="cd01658">
    <property type="entry name" value="Ribosomal_L30"/>
    <property type="match status" value="1"/>
</dbReference>
<dbReference type="SUPFAM" id="SSF55129">
    <property type="entry name" value="Ribosomal protein L30p/L7e"/>
    <property type="match status" value="1"/>
</dbReference>
<dbReference type="Gene3D" id="3.30.1390.20">
    <property type="entry name" value="Ribosomal protein L30, ferredoxin-like fold domain"/>
    <property type="match status" value="1"/>
</dbReference>
<organism evidence="7">
    <name type="scientific">Physcomitrium patens</name>
    <name type="common">Spreading-leaved earth moss</name>
    <name type="synonym">Physcomitrella patens</name>
    <dbReference type="NCBI Taxonomy" id="3218"/>
    <lineage>
        <taxon>Eukaryota</taxon>
        <taxon>Viridiplantae</taxon>
        <taxon>Streptophyta</taxon>
        <taxon>Embryophyta</taxon>
        <taxon>Bryophyta</taxon>
        <taxon>Bryophytina</taxon>
        <taxon>Bryopsida</taxon>
        <taxon>Funariidae</taxon>
        <taxon>Funariales</taxon>
        <taxon>Funariaceae</taxon>
        <taxon>Physcomitrium</taxon>
    </lineage>
</organism>
<dbReference type="GO" id="GO:0005739">
    <property type="term" value="C:mitochondrion"/>
    <property type="evidence" value="ECO:0000318"/>
    <property type="project" value="GO_Central"/>
</dbReference>
<accession>A0A2K1IBJ2</accession>
<sequence>MAGAAPAWTKRLVIQLVRGLPGTRITHRGTVRALGLRRRHQTVFRDATPSICGMINQVKRLVSVETEEMYNARLEEDANRKAVRPPHVIRHSPQSKFCEWSHYLIHREKLCCAHCAEEDKKCFLENYRLLYMIIIYWLVPFF</sequence>
<reference evidence="7 9" key="2">
    <citation type="journal article" date="2018" name="Plant J.">
        <title>The Physcomitrella patens chromosome-scale assembly reveals moss genome structure and evolution.</title>
        <authorList>
            <person name="Lang D."/>
            <person name="Ullrich K.K."/>
            <person name="Murat F."/>
            <person name="Fuchs J."/>
            <person name="Jenkins J."/>
            <person name="Haas F.B."/>
            <person name="Piednoel M."/>
            <person name="Gundlach H."/>
            <person name="Van Bel M."/>
            <person name="Meyberg R."/>
            <person name="Vives C."/>
            <person name="Morata J."/>
            <person name="Symeonidi A."/>
            <person name="Hiss M."/>
            <person name="Muchero W."/>
            <person name="Kamisugi Y."/>
            <person name="Saleh O."/>
            <person name="Blanc G."/>
            <person name="Decker E.L."/>
            <person name="van Gessel N."/>
            <person name="Grimwood J."/>
            <person name="Hayes R.D."/>
            <person name="Graham S.W."/>
            <person name="Gunter L.E."/>
            <person name="McDaniel S.F."/>
            <person name="Hoernstein S.N.W."/>
            <person name="Larsson A."/>
            <person name="Li F.W."/>
            <person name="Perroud P.F."/>
            <person name="Phillips J."/>
            <person name="Ranjan P."/>
            <person name="Rokshar D.S."/>
            <person name="Rothfels C.J."/>
            <person name="Schneider L."/>
            <person name="Shu S."/>
            <person name="Stevenson D.W."/>
            <person name="Thummler F."/>
            <person name="Tillich M."/>
            <person name="Villarreal Aguilar J.C."/>
            <person name="Widiez T."/>
            <person name="Wong G.K."/>
            <person name="Wymore A."/>
            <person name="Zhang Y."/>
            <person name="Zimmer A.D."/>
            <person name="Quatrano R.S."/>
            <person name="Mayer K.F.X."/>
            <person name="Goodstein D."/>
            <person name="Casacuberta J.M."/>
            <person name="Vandepoele K."/>
            <person name="Reski R."/>
            <person name="Cuming A.C."/>
            <person name="Tuskan G.A."/>
            <person name="Maumus F."/>
            <person name="Salse J."/>
            <person name="Schmutz J."/>
            <person name="Rensing S.A."/>
        </authorList>
    </citation>
    <scope>NUCLEOTIDE SEQUENCE [LARGE SCALE GENOMIC DNA]</scope>
    <source>
        <strain evidence="8 9">cv. Gransden 2004</strain>
    </source>
</reference>
<evidence type="ECO:0000256" key="5">
    <source>
        <dbReference type="RuleBase" id="RU003734"/>
    </source>
</evidence>
<evidence type="ECO:0000256" key="1">
    <source>
        <dbReference type="ARBA" id="ARBA00007594"/>
    </source>
</evidence>
<keyword evidence="3 5" id="KW-0687">Ribonucleoprotein</keyword>